<dbReference type="InterPro" id="IPR011990">
    <property type="entry name" value="TPR-like_helical_dom_sf"/>
</dbReference>
<dbReference type="Pfam" id="PF08238">
    <property type="entry name" value="Sel1"/>
    <property type="match status" value="5"/>
</dbReference>
<sequence>MLRPFLLCLALGLAAAPASAQPSQDEIAEARQLYIDGAYAAALKVLIPAAEAGDANAQNILADAYDEGNGVPQDRDTALDWWEKSAAQDFPRALYNLGLFHQESDPDRAAGYYERAAAQGNDGAMVNLGHLLERGRVGGARDVERARDLYAQAVEAGNLLAMNNLGRLYVGDGDGIDNDFAYALDLFWTAAEAGDPMGLNNLGAMYANAYGVTYDPLAAIALYRMAAQAGHARAAVNLAWWLIDWESGWSDPAEGWAWCLIGMERAPAEDAEEIEAECAELSGLIDAETRAAGAALTPSLIR</sequence>
<evidence type="ECO:0000256" key="1">
    <source>
        <dbReference type="SAM" id="SignalP"/>
    </source>
</evidence>
<feature type="signal peptide" evidence="1">
    <location>
        <begin position="1"/>
        <end position="20"/>
    </location>
</feature>
<dbReference type="AlphaFoldDB" id="A0AAE3NZV4"/>
<keyword evidence="3" id="KW-1185">Reference proteome</keyword>
<dbReference type="PANTHER" id="PTHR11102:SF160">
    <property type="entry name" value="ERAD-ASSOCIATED E3 UBIQUITIN-PROTEIN LIGASE COMPONENT HRD3"/>
    <property type="match status" value="1"/>
</dbReference>
<evidence type="ECO:0000313" key="3">
    <source>
        <dbReference type="Proteomes" id="UP001220964"/>
    </source>
</evidence>
<gene>
    <name evidence="2" type="ORF">P1J78_23915</name>
</gene>
<reference evidence="2" key="1">
    <citation type="submission" date="2023-03" db="EMBL/GenBank/DDBJ databases">
        <title>Multiphase analysis and comparison of six strains from genera Psychromarinibacter, Lutimaribacter, and Maritimibacter, including a novel species: Psychromarinibacter sediminicola sp. nov.</title>
        <authorList>
            <person name="Wang Y.-H."/>
            <person name="Ye M.-Q."/>
            <person name="Du Z.-J."/>
        </authorList>
    </citation>
    <scope>NUCLEOTIDE SEQUENCE</scope>
    <source>
        <strain evidence="2">C21-152</strain>
    </source>
</reference>
<dbReference type="SMART" id="SM00671">
    <property type="entry name" value="SEL1"/>
    <property type="match status" value="5"/>
</dbReference>
<dbReference type="Proteomes" id="UP001220964">
    <property type="component" value="Unassembled WGS sequence"/>
</dbReference>
<dbReference type="Gene3D" id="1.25.40.10">
    <property type="entry name" value="Tetratricopeptide repeat domain"/>
    <property type="match status" value="1"/>
</dbReference>
<dbReference type="InterPro" id="IPR050767">
    <property type="entry name" value="Sel1_AlgK"/>
</dbReference>
<keyword evidence="1" id="KW-0732">Signal</keyword>
<protein>
    <submittedName>
        <fullName evidence="2">Tetratricopeptide repeat protein</fullName>
    </submittedName>
</protein>
<evidence type="ECO:0000313" key="2">
    <source>
        <dbReference type="EMBL" id="MDF0603767.1"/>
    </source>
</evidence>
<proteinExistence type="predicted"/>
<dbReference type="RefSeq" id="WP_275569878.1">
    <property type="nucleotide sequence ID" value="NZ_JARGYC010000133.1"/>
</dbReference>
<dbReference type="InterPro" id="IPR006597">
    <property type="entry name" value="Sel1-like"/>
</dbReference>
<feature type="chain" id="PRO_5042114434" evidence="1">
    <location>
        <begin position="21"/>
        <end position="302"/>
    </location>
</feature>
<dbReference type="PANTHER" id="PTHR11102">
    <property type="entry name" value="SEL-1-LIKE PROTEIN"/>
    <property type="match status" value="1"/>
</dbReference>
<comment type="caution">
    <text evidence="2">The sequence shown here is derived from an EMBL/GenBank/DDBJ whole genome shotgun (WGS) entry which is preliminary data.</text>
</comment>
<organism evidence="2 3">
    <name type="scientific">Psychromarinibacter sediminicola</name>
    <dbReference type="NCBI Taxonomy" id="3033385"/>
    <lineage>
        <taxon>Bacteria</taxon>
        <taxon>Pseudomonadati</taxon>
        <taxon>Pseudomonadota</taxon>
        <taxon>Alphaproteobacteria</taxon>
        <taxon>Rhodobacterales</taxon>
        <taxon>Paracoccaceae</taxon>
        <taxon>Psychromarinibacter</taxon>
    </lineage>
</organism>
<name>A0AAE3NZV4_9RHOB</name>
<dbReference type="EMBL" id="JARGYC010000133">
    <property type="protein sequence ID" value="MDF0603767.1"/>
    <property type="molecule type" value="Genomic_DNA"/>
</dbReference>
<accession>A0AAE3NZV4</accession>
<dbReference type="SUPFAM" id="SSF81901">
    <property type="entry name" value="HCP-like"/>
    <property type="match status" value="1"/>
</dbReference>